<dbReference type="Gene3D" id="3.80.10.10">
    <property type="entry name" value="Ribonuclease Inhibitor"/>
    <property type="match status" value="2"/>
</dbReference>
<dbReference type="InterPro" id="IPR026212">
    <property type="entry name" value="Cep78"/>
</dbReference>
<evidence type="ECO:0000313" key="2">
    <source>
        <dbReference type="RefSeq" id="XP_025406788.1"/>
    </source>
</evidence>
<dbReference type="OrthoDB" id="78308at2759"/>
<organism evidence="1 2">
    <name type="scientific">Sipha flava</name>
    <name type="common">yellow sugarcane aphid</name>
    <dbReference type="NCBI Taxonomy" id="143950"/>
    <lineage>
        <taxon>Eukaryota</taxon>
        <taxon>Metazoa</taxon>
        <taxon>Ecdysozoa</taxon>
        <taxon>Arthropoda</taxon>
        <taxon>Hexapoda</taxon>
        <taxon>Insecta</taxon>
        <taxon>Pterygota</taxon>
        <taxon>Neoptera</taxon>
        <taxon>Paraneoptera</taxon>
        <taxon>Hemiptera</taxon>
        <taxon>Sternorrhyncha</taxon>
        <taxon>Aphidomorpha</taxon>
        <taxon>Aphidoidea</taxon>
        <taxon>Aphididae</taxon>
        <taxon>Sipha</taxon>
    </lineage>
</organism>
<dbReference type="PANTHER" id="PTHR24110:SF3">
    <property type="entry name" value="CENTROSOMAL PROTEIN OF 78 KDA"/>
    <property type="match status" value="1"/>
</dbReference>
<keyword evidence="1" id="KW-1185">Reference proteome</keyword>
<protein>
    <submittedName>
        <fullName evidence="2">Centrosomal protein of 78 kDa</fullName>
    </submittedName>
</protein>
<name>A0A8B8F7Q7_9HEMI</name>
<dbReference type="InterPro" id="IPR001611">
    <property type="entry name" value="Leu-rich_rpt"/>
</dbReference>
<dbReference type="SUPFAM" id="SSF52047">
    <property type="entry name" value="RNI-like"/>
    <property type="match status" value="1"/>
</dbReference>
<dbReference type="PANTHER" id="PTHR24110">
    <property type="entry name" value="CENTROSOMAL PROTEIN OF 78 KDA"/>
    <property type="match status" value="1"/>
</dbReference>
<dbReference type="GO" id="GO:0005813">
    <property type="term" value="C:centrosome"/>
    <property type="evidence" value="ECO:0007669"/>
    <property type="project" value="TreeGrafter"/>
</dbReference>
<dbReference type="PRINTS" id="PR02062">
    <property type="entry name" value="CENTROSOME78"/>
</dbReference>
<dbReference type="SMART" id="SM00368">
    <property type="entry name" value="LRR_RI"/>
    <property type="match status" value="3"/>
</dbReference>
<dbReference type="Proteomes" id="UP000694846">
    <property type="component" value="Unplaced"/>
</dbReference>
<dbReference type="AlphaFoldDB" id="A0A8B8F7Q7"/>
<dbReference type="GO" id="GO:0044782">
    <property type="term" value="P:cilium organization"/>
    <property type="evidence" value="ECO:0007669"/>
    <property type="project" value="TreeGrafter"/>
</dbReference>
<evidence type="ECO:0000313" key="1">
    <source>
        <dbReference type="Proteomes" id="UP000694846"/>
    </source>
</evidence>
<gene>
    <name evidence="2" type="primary">LOC112680804</name>
</gene>
<dbReference type="GeneID" id="112680804"/>
<dbReference type="Pfam" id="PF13516">
    <property type="entry name" value="LRR_6"/>
    <property type="match status" value="1"/>
</dbReference>
<dbReference type="InterPro" id="IPR032675">
    <property type="entry name" value="LRR_dom_sf"/>
</dbReference>
<dbReference type="GO" id="GO:0036064">
    <property type="term" value="C:ciliary basal body"/>
    <property type="evidence" value="ECO:0007669"/>
    <property type="project" value="TreeGrafter"/>
</dbReference>
<reference evidence="2" key="1">
    <citation type="submission" date="2025-08" db="UniProtKB">
        <authorList>
            <consortium name="RefSeq"/>
        </authorList>
    </citation>
    <scope>IDENTIFICATION</scope>
    <source>
        <tissue evidence="2">Whole body</tissue>
    </source>
</reference>
<proteinExistence type="predicted"/>
<sequence length="378" mass="41119">MSIPSCKSTSSTIMTSPRSQKSLVSIKSVRSIGSMKDNPFASSYAAVCEKYKTRPVPYVKVNVKANSVEVYGDRMKGEEWQAAMEALSTDVSTHHVRIKNKRYVENLAVGFDTLSSVMAAPKNVPAMSTLYVATLIASSIHELLINSRALVYLELESVRLDERSVDVLVSGVEANSTLQHLSLAYSRIGDAACLALCQVLRDKPNIQSVDLSGCGLTAAVSSSPVRGLVDVVKKQQIKRHEECWAHSLRYRVADPGAMRGLRRLTLNDNEALGDAGVAELFESLKDDYYVKAVDLQNCGLTDRGAGLAACALAVNDTLVVLDVRDNERVSSSALAAVMARLCENNAGNPETKRWTWTKSVREKRDRTATCGSSISILV</sequence>
<accession>A0A8B8F7Q7</accession>
<dbReference type="RefSeq" id="XP_025406788.1">
    <property type="nucleotide sequence ID" value="XM_025551003.1"/>
</dbReference>